<comment type="cofactor">
    <cofactor evidence="1">
        <name>Mn(2+)</name>
        <dbReference type="ChEBI" id="CHEBI:29035"/>
    </cofactor>
</comment>
<dbReference type="Pfam" id="PF00293">
    <property type="entry name" value="NUDIX"/>
    <property type="match status" value="1"/>
</dbReference>
<dbReference type="CDD" id="cd03426">
    <property type="entry name" value="NUDIX_CoAse_Nudt7"/>
    <property type="match status" value="1"/>
</dbReference>
<name>A0A1H2PVG1_9BURK</name>
<evidence type="ECO:0000256" key="2">
    <source>
        <dbReference type="ARBA" id="ARBA00001946"/>
    </source>
</evidence>
<reference evidence="10" key="1">
    <citation type="submission" date="2016-09" db="EMBL/GenBank/DDBJ databases">
        <authorList>
            <person name="Varghese N."/>
            <person name="Submissions S."/>
        </authorList>
    </citation>
    <scope>NUCLEOTIDE SEQUENCE [LARGE SCALE GENOMIC DNA]</scope>
    <source>
        <strain evidence="10">JS23</strain>
    </source>
</reference>
<dbReference type="InterPro" id="IPR015797">
    <property type="entry name" value="NUDIX_hydrolase-like_dom_sf"/>
</dbReference>
<dbReference type="NCBIfam" id="NF007980">
    <property type="entry name" value="PRK10707.1"/>
    <property type="match status" value="1"/>
</dbReference>
<dbReference type="Proteomes" id="UP000243719">
    <property type="component" value="Unassembled WGS sequence"/>
</dbReference>
<keyword evidence="6" id="KW-0464">Manganese</keyword>
<dbReference type="EMBL" id="FNLO01000014">
    <property type="protein sequence ID" value="SDV50901.1"/>
    <property type="molecule type" value="Genomic_DNA"/>
</dbReference>
<keyword evidence="4" id="KW-0378">Hydrolase</keyword>
<proteinExistence type="predicted"/>
<dbReference type="SUPFAM" id="SSF55811">
    <property type="entry name" value="Nudix"/>
    <property type="match status" value="1"/>
</dbReference>
<feature type="domain" description="Nudix hydrolase" evidence="8">
    <location>
        <begin position="61"/>
        <end position="193"/>
    </location>
</feature>
<evidence type="ECO:0000313" key="9">
    <source>
        <dbReference type="EMBL" id="SDV50901.1"/>
    </source>
</evidence>
<dbReference type="AlphaFoldDB" id="A0A1H2PVG1"/>
<evidence type="ECO:0000259" key="8">
    <source>
        <dbReference type="PROSITE" id="PS51462"/>
    </source>
</evidence>
<evidence type="ECO:0000256" key="3">
    <source>
        <dbReference type="ARBA" id="ARBA00022723"/>
    </source>
</evidence>
<dbReference type="OrthoDB" id="9802805at2"/>
<organism evidence="9 10">
    <name type="scientific">Chitinasiproducens palmae</name>
    <dbReference type="NCBI Taxonomy" id="1770053"/>
    <lineage>
        <taxon>Bacteria</taxon>
        <taxon>Pseudomonadati</taxon>
        <taxon>Pseudomonadota</taxon>
        <taxon>Betaproteobacteria</taxon>
        <taxon>Burkholderiales</taxon>
        <taxon>Burkholderiaceae</taxon>
        <taxon>Chitinasiproducens</taxon>
    </lineage>
</organism>
<dbReference type="InterPro" id="IPR000086">
    <property type="entry name" value="NUDIX_hydrolase_dom"/>
</dbReference>
<dbReference type="RefSeq" id="WP_091912228.1">
    <property type="nucleotide sequence ID" value="NZ_FNLO01000014.1"/>
</dbReference>
<comment type="cofactor">
    <cofactor evidence="2">
        <name>Mg(2+)</name>
        <dbReference type="ChEBI" id="CHEBI:18420"/>
    </cofactor>
</comment>
<sequence>MLAGSPFDPESVPVESTGEGLPPVQPAALRPAALRQRFTAPPTWRPDIIAEDRMAGLARDPRQAAVLVPLVDRPDGVTVLLTHRAAHLSKHAGQISFPGGRRDPEDHDAVATALREALEEVALDPACVEPIGALPDYLTGTGYLVRPVVALVHPPFDVVAADDEVAEIFEVPLSFLMDPRHHEVRWLETAAGSRRFFSMPWPRPEGGGRHFIWGATAGMLRNLYRFLSA</sequence>
<dbReference type="PANTHER" id="PTHR12992">
    <property type="entry name" value="NUDIX HYDROLASE"/>
    <property type="match status" value="1"/>
</dbReference>
<dbReference type="Gene3D" id="3.90.79.10">
    <property type="entry name" value="Nucleoside Triphosphate Pyrophosphohydrolase"/>
    <property type="match status" value="1"/>
</dbReference>
<evidence type="ECO:0000313" key="10">
    <source>
        <dbReference type="Proteomes" id="UP000243719"/>
    </source>
</evidence>
<dbReference type="InterPro" id="IPR045121">
    <property type="entry name" value="CoAse"/>
</dbReference>
<evidence type="ECO:0000256" key="4">
    <source>
        <dbReference type="ARBA" id="ARBA00022801"/>
    </source>
</evidence>
<dbReference type="GO" id="GO:0046872">
    <property type="term" value="F:metal ion binding"/>
    <property type="evidence" value="ECO:0007669"/>
    <property type="project" value="UniProtKB-KW"/>
</dbReference>
<dbReference type="STRING" id="1770053.SAMN05216551_11411"/>
<dbReference type="PROSITE" id="PS51462">
    <property type="entry name" value="NUDIX"/>
    <property type="match status" value="1"/>
</dbReference>
<evidence type="ECO:0000256" key="1">
    <source>
        <dbReference type="ARBA" id="ARBA00001936"/>
    </source>
</evidence>
<gene>
    <name evidence="9" type="ORF">SAMN05216551_11411</name>
</gene>
<dbReference type="PANTHER" id="PTHR12992:SF11">
    <property type="entry name" value="MITOCHONDRIAL COENZYME A DIPHOSPHATASE NUDT8"/>
    <property type="match status" value="1"/>
</dbReference>
<accession>A0A1H2PVG1</accession>
<keyword evidence="3" id="KW-0479">Metal-binding</keyword>
<dbReference type="GO" id="GO:0010945">
    <property type="term" value="F:coenzyme A diphosphatase activity"/>
    <property type="evidence" value="ECO:0007669"/>
    <property type="project" value="InterPro"/>
</dbReference>
<evidence type="ECO:0000256" key="6">
    <source>
        <dbReference type="ARBA" id="ARBA00023211"/>
    </source>
</evidence>
<keyword evidence="5" id="KW-0460">Magnesium</keyword>
<protein>
    <submittedName>
        <fullName evidence="9">8-oxo-dGTP pyrophosphatase MutT, NUDIX family</fullName>
    </submittedName>
</protein>
<keyword evidence="10" id="KW-1185">Reference proteome</keyword>
<evidence type="ECO:0000256" key="5">
    <source>
        <dbReference type="ARBA" id="ARBA00022842"/>
    </source>
</evidence>
<evidence type="ECO:0000256" key="7">
    <source>
        <dbReference type="SAM" id="MobiDB-lite"/>
    </source>
</evidence>
<feature type="region of interest" description="Disordered" evidence="7">
    <location>
        <begin position="1"/>
        <end position="25"/>
    </location>
</feature>